<organism evidence="2 3">
    <name type="scientific">Candidatus Brachybacterium merdavium</name>
    <dbReference type="NCBI Taxonomy" id="2838513"/>
    <lineage>
        <taxon>Bacteria</taxon>
        <taxon>Bacillati</taxon>
        <taxon>Actinomycetota</taxon>
        <taxon>Actinomycetes</taxon>
        <taxon>Micrococcales</taxon>
        <taxon>Dermabacteraceae</taxon>
        <taxon>Brachybacterium</taxon>
    </lineage>
</organism>
<reference evidence="2" key="2">
    <citation type="submission" date="2021-04" db="EMBL/GenBank/DDBJ databases">
        <authorList>
            <person name="Gilroy R."/>
        </authorList>
    </citation>
    <scope>NUCLEOTIDE SEQUENCE</scope>
    <source>
        <strain evidence="2">ChiHjej13B12-24818</strain>
    </source>
</reference>
<dbReference type="GO" id="GO:0016747">
    <property type="term" value="F:acyltransferase activity, transferring groups other than amino-acyl groups"/>
    <property type="evidence" value="ECO:0007669"/>
    <property type="project" value="InterPro"/>
</dbReference>
<comment type="caution">
    <text evidence="2">The sequence shown here is derived from an EMBL/GenBank/DDBJ whole genome shotgun (WGS) entry which is preliminary data.</text>
</comment>
<proteinExistence type="predicted"/>
<dbReference type="InterPro" id="IPR000182">
    <property type="entry name" value="GNAT_dom"/>
</dbReference>
<dbReference type="SUPFAM" id="SSF55729">
    <property type="entry name" value="Acyl-CoA N-acyltransferases (Nat)"/>
    <property type="match status" value="1"/>
</dbReference>
<sequence>MASRSRNSTAARGPRPLTGTRLLEALIGGWRPLARLDVEGFALLRSRGITRRANSAVALEVPADRDALEQAVSRVEALMQSAGAAPTFRILREHGPAAELDTLLEGRGYSAEGHSRILERALDPARLPAPHPQAVIRTGGLDEDWFDGAWRLAPREGEDARRTVRDIMAGSPAIQLSLPAGSDAVVAVGRAALVETGRTSAAVLNHIAVAEEHRRQGLGTAVVGSLLTLAAAQGADRALLEVETTDTGQAAARMYRGLGLRPLGAYHYRVRPEGATR</sequence>
<gene>
    <name evidence="2" type="ORF">H9786_11300</name>
</gene>
<feature type="domain" description="N-acetyltransferase" evidence="1">
    <location>
        <begin position="136"/>
        <end position="277"/>
    </location>
</feature>
<evidence type="ECO:0000313" key="3">
    <source>
        <dbReference type="Proteomes" id="UP000823823"/>
    </source>
</evidence>
<dbReference type="InterPro" id="IPR056935">
    <property type="entry name" value="Rv0428c-like_C"/>
</dbReference>
<dbReference type="PROSITE" id="PS51186">
    <property type="entry name" value="GNAT"/>
    <property type="match status" value="1"/>
</dbReference>
<name>A0A9D2RPN6_9MICO</name>
<evidence type="ECO:0000313" key="2">
    <source>
        <dbReference type="EMBL" id="HJB11093.1"/>
    </source>
</evidence>
<evidence type="ECO:0000259" key="1">
    <source>
        <dbReference type="PROSITE" id="PS51186"/>
    </source>
</evidence>
<accession>A0A9D2RPN6</accession>
<dbReference type="EMBL" id="DWZH01000087">
    <property type="protein sequence ID" value="HJB11093.1"/>
    <property type="molecule type" value="Genomic_DNA"/>
</dbReference>
<dbReference type="CDD" id="cd04301">
    <property type="entry name" value="NAT_SF"/>
    <property type="match status" value="1"/>
</dbReference>
<dbReference type="AlphaFoldDB" id="A0A9D2RPN6"/>
<dbReference type="Gene3D" id="3.40.630.30">
    <property type="match status" value="1"/>
</dbReference>
<dbReference type="InterPro" id="IPR016181">
    <property type="entry name" value="Acyl_CoA_acyltransferase"/>
</dbReference>
<reference evidence="2" key="1">
    <citation type="journal article" date="2021" name="PeerJ">
        <title>Extensive microbial diversity within the chicken gut microbiome revealed by metagenomics and culture.</title>
        <authorList>
            <person name="Gilroy R."/>
            <person name="Ravi A."/>
            <person name="Getino M."/>
            <person name="Pursley I."/>
            <person name="Horton D.L."/>
            <person name="Alikhan N.F."/>
            <person name="Baker D."/>
            <person name="Gharbi K."/>
            <person name="Hall N."/>
            <person name="Watson M."/>
            <person name="Adriaenssens E.M."/>
            <person name="Foster-Nyarko E."/>
            <person name="Jarju S."/>
            <person name="Secka A."/>
            <person name="Antonio M."/>
            <person name="Oren A."/>
            <person name="Chaudhuri R.R."/>
            <person name="La Ragione R."/>
            <person name="Hildebrand F."/>
            <person name="Pallen M.J."/>
        </authorList>
    </citation>
    <scope>NUCLEOTIDE SEQUENCE</scope>
    <source>
        <strain evidence="2">ChiHjej13B12-24818</strain>
    </source>
</reference>
<protein>
    <submittedName>
        <fullName evidence="2">GNAT family N-acetyltransferase</fullName>
    </submittedName>
</protein>
<dbReference type="Proteomes" id="UP000823823">
    <property type="component" value="Unassembled WGS sequence"/>
</dbReference>
<dbReference type="Pfam" id="PF24553">
    <property type="entry name" value="Rv0428c_C"/>
    <property type="match status" value="1"/>
</dbReference>